<comment type="caution">
    <text evidence="1">The sequence shown here is derived from an EMBL/GenBank/DDBJ whole genome shotgun (WGS) entry which is preliminary data.</text>
</comment>
<evidence type="ECO:0000313" key="1">
    <source>
        <dbReference type="EMBL" id="OGG18474.1"/>
    </source>
</evidence>
<accession>A0A1F6A1K1</accession>
<dbReference type="Proteomes" id="UP000177871">
    <property type="component" value="Unassembled WGS sequence"/>
</dbReference>
<name>A0A1F6A1K1_9BACT</name>
<dbReference type="AlphaFoldDB" id="A0A1F6A1K1"/>
<evidence type="ECO:0000313" key="2">
    <source>
        <dbReference type="Proteomes" id="UP000177871"/>
    </source>
</evidence>
<sequence>MPDVEISNSDGKPVLRIKPGEKHLDVDPKGLSVEIYPSPSEDLGRGRMIICDQAGSYYADSMGLMGGRHAKVVRPEQAAHTPEQDSPC</sequence>
<organism evidence="1 2">
    <name type="scientific">Candidatus Gottesmanbacteria bacterium RIFCSPHIGHO2_01_FULL_47_48</name>
    <dbReference type="NCBI Taxonomy" id="1798381"/>
    <lineage>
        <taxon>Bacteria</taxon>
        <taxon>Candidatus Gottesmaniibacteriota</taxon>
    </lineage>
</organism>
<gene>
    <name evidence="1" type="ORF">A2721_01655</name>
</gene>
<proteinExistence type="predicted"/>
<protein>
    <submittedName>
        <fullName evidence="1">Uncharacterized protein</fullName>
    </submittedName>
</protein>
<dbReference type="EMBL" id="MFJK01000014">
    <property type="protein sequence ID" value="OGG18474.1"/>
    <property type="molecule type" value="Genomic_DNA"/>
</dbReference>
<reference evidence="1 2" key="1">
    <citation type="journal article" date="2016" name="Nat. Commun.">
        <title>Thousands of microbial genomes shed light on interconnected biogeochemical processes in an aquifer system.</title>
        <authorList>
            <person name="Anantharaman K."/>
            <person name="Brown C.T."/>
            <person name="Hug L.A."/>
            <person name="Sharon I."/>
            <person name="Castelle C.J."/>
            <person name="Probst A.J."/>
            <person name="Thomas B.C."/>
            <person name="Singh A."/>
            <person name="Wilkins M.J."/>
            <person name="Karaoz U."/>
            <person name="Brodie E.L."/>
            <person name="Williams K.H."/>
            <person name="Hubbard S.S."/>
            <person name="Banfield J.F."/>
        </authorList>
    </citation>
    <scope>NUCLEOTIDE SEQUENCE [LARGE SCALE GENOMIC DNA]</scope>
</reference>